<comment type="similarity">
    <text evidence="2">Belongs to the methyltransferase superfamily. L-isoaspartyl/D-aspartyl protein methyltransferase family.</text>
</comment>
<organism evidence="12 13">
    <name type="scientific">Streptomyces chitinivorans</name>
    <dbReference type="NCBI Taxonomy" id="1257027"/>
    <lineage>
        <taxon>Bacteria</taxon>
        <taxon>Bacillati</taxon>
        <taxon>Actinomycetota</taxon>
        <taxon>Actinomycetes</taxon>
        <taxon>Kitasatosporales</taxon>
        <taxon>Streptomycetaceae</taxon>
        <taxon>Streptomyces</taxon>
    </lineage>
</organism>
<dbReference type="PANTHER" id="PTHR11579:SF0">
    <property type="entry name" value="PROTEIN-L-ISOASPARTATE(D-ASPARTATE) O-METHYLTRANSFERASE"/>
    <property type="match status" value="1"/>
</dbReference>
<comment type="caution">
    <text evidence="12">The sequence shown here is derived from an EMBL/GenBank/DDBJ whole genome shotgun (WGS) entry which is preliminary data.</text>
</comment>
<evidence type="ECO:0000256" key="3">
    <source>
        <dbReference type="ARBA" id="ARBA00011890"/>
    </source>
</evidence>
<name>A0ABW7HS17_9ACTN</name>
<keyword evidence="13" id="KW-1185">Reference proteome</keyword>
<dbReference type="EC" id="2.1.1.77" evidence="3"/>
<evidence type="ECO:0000256" key="11">
    <source>
        <dbReference type="ARBA" id="ARBA00031350"/>
    </source>
</evidence>
<evidence type="ECO:0000313" key="13">
    <source>
        <dbReference type="Proteomes" id="UP001607069"/>
    </source>
</evidence>
<sequence length="374" mass="40685">MTTDKILREALADHITASGDLRSPEWRQAVLGIPRHEFLRGGFFRRTDEGGRTGWEPVGPEDPAWLPACYSDDSLVTQVAGTVMPADIEGRIYRQPTSSSTLPGLVVRMLEELDVGDGMSVLEVGTGTGYSTALLCHCLGDELVTSVEVDAEISGRARAALGRVGHFPDLVVGDGLKGHPEGAPYDRLIATCGVLHIPAEWIAQVRPGGQILATVGGWLYSSELARLTVRQDGTATGRLLGGAVSFMLARPQVPPPLGVLPDMSEGEERETHLADDPLEDWTARFVAQLAAPRAQRFRLAQDGGDLDILLDVDAGAWAALRREGERRLVRQGGPDRLWDRIEDHLSRWHRDGAPTLDRFLITASPEGQEITWTT</sequence>
<evidence type="ECO:0000256" key="5">
    <source>
        <dbReference type="ARBA" id="ARBA00022490"/>
    </source>
</evidence>
<gene>
    <name evidence="12" type="primary">tgmC</name>
    <name evidence="12" type="ORF">ACG5V6_09945</name>
</gene>
<dbReference type="RefSeq" id="WP_279948611.1">
    <property type="nucleotide sequence ID" value="NZ_BAABEN010000033.1"/>
</dbReference>
<keyword evidence="5" id="KW-0963">Cytoplasm</keyword>
<dbReference type="NCBIfam" id="TIGR04188">
    <property type="entry name" value="methyltr_grsp"/>
    <property type="match status" value="1"/>
</dbReference>
<dbReference type="PANTHER" id="PTHR11579">
    <property type="entry name" value="PROTEIN-L-ISOASPARTATE O-METHYLTRANSFERASE"/>
    <property type="match status" value="1"/>
</dbReference>
<keyword evidence="8" id="KW-0949">S-adenosyl-L-methionine</keyword>
<evidence type="ECO:0000256" key="1">
    <source>
        <dbReference type="ARBA" id="ARBA00004496"/>
    </source>
</evidence>
<dbReference type="GO" id="GO:0008168">
    <property type="term" value="F:methyltransferase activity"/>
    <property type="evidence" value="ECO:0007669"/>
    <property type="project" value="UniProtKB-KW"/>
</dbReference>
<dbReference type="SUPFAM" id="SSF53335">
    <property type="entry name" value="S-adenosyl-L-methionine-dependent methyltransferases"/>
    <property type="match status" value="1"/>
</dbReference>
<evidence type="ECO:0000256" key="8">
    <source>
        <dbReference type="ARBA" id="ARBA00022691"/>
    </source>
</evidence>
<dbReference type="InterPro" id="IPR000682">
    <property type="entry name" value="PCMT"/>
</dbReference>
<evidence type="ECO:0000256" key="4">
    <source>
        <dbReference type="ARBA" id="ARBA00013346"/>
    </source>
</evidence>
<evidence type="ECO:0000256" key="2">
    <source>
        <dbReference type="ARBA" id="ARBA00005369"/>
    </source>
</evidence>
<evidence type="ECO:0000256" key="9">
    <source>
        <dbReference type="ARBA" id="ARBA00030757"/>
    </source>
</evidence>
<evidence type="ECO:0000256" key="10">
    <source>
        <dbReference type="ARBA" id="ARBA00031323"/>
    </source>
</evidence>
<dbReference type="Gene3D" id="3.40.50.150">
    <property type="entry name" value="Vaccinia Virus protein VP39"/>
    <property type="match status" value="1"/>
</dbReference>
<protein>
    <recommendedName>
        <fullName evidence="4">Protein-L-isoaspartate O-methyltransferase</fullName>
        <ecNumber evidence="3">2.1.1.77</ecNumber>
    </recommendedName>
    <alternativeName>
        <fullName evidence="11">L-isoaspartyl protein carboxyl methyltransferase</fullName>
    </alternativeName>
    <alternativeName>
        <fullName evidence="9">Protein L-isoaspartyl methyltransferase</fullName>
    </alternativeName>
    <alternativeName>
        <fullName evidence="10">Protein-beta-aspartate methyltransferase</fullName>
    </alternativeName>
</protein>
<evidence type="ECO:0000313" key="12">
    <source>
        <dbReference type="EMBL" id="MFH0248532.1"/>
    </source>
</evidence>
<keyword evidence="7" id="KW-0808">Transferase</keyword>
<evidence type="ECO:0000256" key="7">
    <source>
        <dbReference type="ARBA" id="ARBA00022679"/>
    </source>
</evidence>
<dbReference type="Pfam" id="PF01135">
    <property type="entry name" value="PCMT"/>
    <property type="match status" value="1"/>
</dbReference>
<dbReference type="EMBL" id="JBIHMK010000027">
    <property type="protein sequence ID" value="MFH0248532.1"/>
    <property type="molecule type" value="Genomic_DNA"/>
</dbReference>
<reference evidence="12 13" key="1">
    <citation type="submission" date="2024-10" db="EMBL/GenBank/DDBJ databases">
        <authorList>
            <person name="Cho J.-C."/>
        </authorList>
    </citation>
    <scope>NUCLEOTIDE SEQUENCE [LARGE SCALE GENOMIC DNA]</scope>
    <source>
        <strain evidence="12 13">KCTC29696</strain>
    </source>
</reference>
<accession>A0ABW7HS17</accession>
<proteinExistence type="inferred from homology"/>
<keyword evidence="6 12" id="KW-0489">Methyltransferase</keyword>
<dbReference type="InterPro" id="IPR029063">
    <property type="entry name" value="SAM-dependent_MTases_sf"/>
</dbReference>
<dbReference type="InterPro" id="IPR026448">
    <property type="entry name" value="Methyltr_grasp"/>
</dbReference>
<dbReference type="GO" id="GO:0032259">
    <property type="term" value="P:methylation"/>
    <property type="evidence" value="ECO:0007669"/>
    <property type="project" value="UniProtKB-KW"/>
</dbReference>
<dbReference type="Proteomes" id="UP001607069">
    <property type="component" value="Unassembled WGS sequence"/>
</dbReference>
<dbReference type="CDD" id="cd02440">
    <property type="entry name" value="AdoMet_MTases"/>
    <property type="match status" value="1"/>
</dbReference>
<evidence type="ECO:0000256" key="6">
    <source>
        <dbReference type="ARBA" id="ARBA00022603"/>
    </source>
</evidence>
<comment type="subcellular location">
    <subcellularLocation>
        <location evidence="1">Cytoplasm</location>
    </subcellularLocation>
</comment>